<evidence type="ECO:0000256" key="12">
    <source>
        <dbReference type="ARBA" id="ARBA00023204"/>
    </source>
</evidence>
<dbReference type="PROSITE" id="PS00518">
    <property type="entry name" value="ZF_RING_1"/>
    <property type="match status" value="1"/>
</dbReference>
<dbReference type="GO" id="GO:0008094">
    <property type="term" value="F:ATP-dependent activity, acting on DNA"/>
    <property type="evidence" value="ECO:0007669"/>
    <property type="project" value="TreeGrafter"/>
</dbReference>
<keyword evidence="4" id="KW-0547">Nucleotide-binding</keyword>
<dbReference type="GO" id="GO:0006281">
    <property type="term" value="P:DNA repair"/>
    <property type="evidence" value="ECO:0007669"/>
    <property type="project" value="UniProtKB-KW"/>
</dbReference>
<dbReference type="InterPro" id="IPR027417">
    <property type="entry name" value="P-loop_NTPase"/>
</dbReference>
<keyword evidence="12" id="KW-0234">DNA repair</keyword>
<dbReference type="SMART" id="SM00184">
    <property type="entry name" value="RING"/>
    <property type="match status" value="1"/>
</dbReference>
<dbReference type="InterPro" id="IPR056450">
    <property type="entry name" value="UBA_RAD5A"/>
</dbReference>
<evidence type="ECO:0000313" key="18">
    <source>
        <dbReference type="EMBL" id="KAG9441474.1"/>
    </source>
</evidence>
<name>A0AAV7DZL5_ARIFI</name>
<proteinExistence type="inferred from homology"/>
<dbReference type="Pfam" id="PF08797">
    <property type="entry name" value="HIRAN"/>
    <property type="match status" value="1"/>
</dbReference>
<dbReference type="Gene3D" id="3.30.40.10">
    <property type="entry name" value="Zinc/RING finger domain, C3HC4 (zinc finger)"/>
    <property type="match status" value="1"/>
</dbReference>
<dbReference type="PROSITE" id="PS51192">
    <property type="entry name" value="HELICASE_ATP_BIND_1"/>
    <property type="match status" value="1"/>
</dbReference>
<dbReference type="PROSITE" id="PS50089">
    <property type="entry name" value="ZF_RING_2"/>
    <property type="match status" value="1"/>
</dbReference>
<dbReference type="Pfam" id="PF00176">
    <property type="entry name" value="SNF2-rel_dom"/>
    <property type="match status" value="1"/>
</dbReference>
<evidence type="ECO:0000259" key="16">
    <source>
        <dbReference type="PROSITE" id="PS51192"/>
    </source>
</evidence>
<sequence length="1113" mass="124583">MSYLDEWSEWREKIRSVLGSEIPESDITAALSRYDGNLNAVINLFLDSPGAFGRSVNVTRTSLGGGVRVKTEAPDVASGLHLFDGGKGGVGFDDGKKSVVSESLDGSFSNVKVKEEKWDESGFGDESKALVPYRGCVDSSSFSCPIDPVPISCVKLETTPVSCVRPDATASPYAKPATAPVISSVMTETAAFSTEKTEKAQIPRVKPEWAPNRLKPDTNSDRRIQLCRSEPEAEKGDFPEERDWFLVGRAAIPGLSTTKGRNKLEDDEIVHFNFPSGDAWETRIQYRSSWKAACAASGFVRFSTKRYGEIGRLSREWAACLVPLVNSSKVKVHGRCIAPPRVLSLLQEIPLYVSFYIHSSIFSNGVTSSWNLDAPSQSESISRPLLTLFKLLKMKAFQKAEFTPDELGSKKRCLDLNDGSDESLPMLPPAKRGKGCLAHSEQTDDEQAITESTLNKLVGSVDTYDLKEMEPPSALLCDLRPYQKQALYWMTESEKGDVQQAAKTLHPCWEKYHIEDKRASAVYLNVFSGEVTTQFPSATQAARGGILADAMGLGKTVMTIALILAKTFKGSPEDLAVDAGVWDKTKATKERRTSHNFTRRVKGGTLIVCPMALLGQWKDELETHSRQGSLSISVHYGGDKTNDPTVLSEPDVVLTTYGVLSTAYKSNSQKESIFHKVDWYRVVLDEAHTIKASKTQVAQAAFALTSYCRWCLTGTPLQNSLEDLYSLLCFLHVEPWCNWAWWNKLIQKPYEIGDERAIRLVKAILRSMMLRRTKESRDKDGRPILVLPPADIQIVECEQSEAERDFYEALFRKSKVKFDQFVAQGKVLHNYASILELLLRLRQCCNHPFLVMSGGDNNKYADLSLLAQRFLEDGLNTGSSNKISSAYVEEVVDEIRRGEATECPICLEAPDDPILTQCAHRMCRECLFSSWRCQSGGPCPICRNKLSRADLITCPSENRFRVDIEKNWTESAKISKLIECLVKLRKTGEKSIIFSQWTSFLDLLEIPLITMKIGFLRFDGKLVQKQREKVLKEFTEGTEKMVLLMSLKAGGVGLNLTAASNVFLMDPWWNPAVEEQAIMRIHRFGQKLRVIVRRFIVKETVEERMQQVQARRG</sequence>
<evidence type="ECO:0000256" key="10">
    <source>
        <dbReference type="ARBA" id="ARBA00022840"/>
    </source>
</evidence>
<evidence type="ECO:0000256" key="5">
    <source>
        <dbReference type="ARBA" id="ARBA00022763"/>
    </source>
</evidence>
<evidence type="ECO:0000256" key="4">
    <source>
        <dbReference type="ARBA" id="ARBA00022741"/>
    </source>
</evidence>
<dbReference type="InterPro" id="IPR017907">
    <property type="entry name" value="Znf_RING_CS"/>
</dbReference>
<evidence type="ECO:0000256" key="2">
    <source>
        <dbReference type="ARBA" id="ARBA00008438"/>
    </source>
</evidence>
<dbReference type="PROSITE" id="PS51194">
    <property type="entry name" value="HELICASE_CTER"/>
    <property type="match status" value="1"/>
</dbReference>
<evidence type="ECO:0000256" key="8">
    <source>
        <dbReference type="ARBA" id="ARBA00022806"/>
    </source>
</evidence>
<dbReference type="SUPFAM" id="SSF52540">
    <property type="entry name" value="P-loop containing nucleoside triphosphate hydrolases"/>
    <property type="match status" value="2"/>
</dbReference>
<dbReference type="Pfam" id="PF00271">
    <property type="entry name" value="Helicase_C"/>
    <property type="match status" value="1"/>
</dbReference>
<dbReference type="InterPro" id="IPR014905">
    <property type="entry name" value="HIRAN"/>
</dbReference>
<dbReference type="FunFam" id="3.40.50.10810:FF:000089">
    <property type="entry name" value="DNA repair protein RAD5B"/>
    <property type="match status" value="1"/>
</dbReference>
<dbReference type="CDD" id="cd18008">
    <property type="entry name" value="DEXDc_SHPRH-like"/>
    <property type="match status" value="1"/>
</dbReference>
<dbReference type="CDD" id="cd16449">
    <property type="entry name" value="RING-HC"/>
    <property type="match status" value="1"/>
</dbReference>
<dbReference type="SUPFAM" id="SSF57850">
    <property type="entry name" value="RING/U-box"/>
    <property type="match status" value="1"/>
</dbReference>
<gene>
    <name evidence="18" type="ORF">H6P81_017328</name>
</gene>
<dbReference type="InterPro" id="IPR014001">
    <property type="entry name" value="Helicase_ATP-bd"/>
</dbReference>
<reference evidence="18 19" key="1">
    <citation type="submission" date="2021-07" db="EMBL/GenBank/DDBJ databases">
        <title>The Aristolochia fimbriata genome: insights into angiosperm evolution, floral development and chemical biosynthesis.</title>
        <authorList>
            <person name="Jiao Y."/>
        </authorList>
    </citation>
    <scope>NUCLEOTIDE SEQUENCE [LARGE SCALE GENOMIC DNA]</scope>
    <source>
        <strain evidence="18">IBCAS-2021</strain>
        <tissue evidence="18">Leaf</tissue>
    </source>
</reference>
<dbReference type="SMART" id="SM00490">
    <property type="entry name" value="HELICc"/>
    <property type="match status" value="1"/>
</dbReference>
<dbReference type="Proteomes" id="UP000825729">
    <property type="component" value="Unassembled WGS sequence"/>
</dbReference>
<evidence type="ECO:0000313" key="19">
    <source>
        <dbReference type="Proteomes" id="UP000825729"/>
    </source>
</evidence>
<evidence type="ECO:0000256" key="14">
    <source>
        <dbReference type="PROSITE-ProRule" id="PRU00175"/>
    </source>
</evidence>
<keyword evidence="11" id="KW-0156">Chromatin regulator</keyword>
<dbReference type="InterPro" id="IPR050628">
    <property type="entry name" value="SNF2_RAD54_helicase_TF"/>
</dbReference>
<evidence type="ECO:0000256" key="6">
    <source>
        <dbReference type="ARBA" id="ARBA00022771"/>
    </source>
</evidence>
<keyword evidence="7" id="KW-0378">Hydrolase</keyword>
<dbReference type="Gene3D" id="3.40.50.300">
    <property type="entry name" value="P-loop containing nucleotide triphosphate hydrolases"/>
    <property type="match status" value="1"/>
</dbReference>
<comment type="subcellular location">
    <subcellularLocation>
        <location evidence="1">Nucleus</location>
    </subcellularLocation>
</comment>
<dbReference type="InterPro" id="IPR038718">
    <property type="entry name" value="SNF2-like_sf"/>
</dbReference>
<evidence type="ECO:0008006" key="20">
    <source>
        <dbReference type="Google" id="ProtNLM"/>
    </source>
</evidence>
<keyword evidence="19" id="KW-1185">Reference proteome</keyword>
<keyword evidence="9" id="KW-0862">Zinc</keyword>
<keyword evidence="13" id="KW-0539">Nucleus</keyword>
<keyword evidence="6 14" id="KW-0863">Zinc-finger</keyword>
<dbReference type="InterPro" id="IPR000330">
    <property type="entry name" value="SNF2_N"/>
</dbReference>
<dbReference type="InterPro" id="IPR013083">
    <property type="entry name" value="Znf_RING/FYVE/PHD"/>
</dbReference>
<dbReference type="GO" id="GO:0005524">
    <property type="term" value="F:ATP binding"/>
    <property type="evidence" value="ECO:0007669"/>
    <property type="project" value="UniProtKB-KW"/>
</dbReference>
<dbReference type="GO" id="GO:0006325">
    <property type="term" value="P:chromatin organization"/>
    <property type="evidence" value="ECO:0007669"/>
    <property type="project" value="UniProtKB-KW"/>
</dbReference>
<evidence type="ECO:0000256" key="7">
    <source>
        <dbReference type="ARBA" id="ARBA00022801"/>
    </source>
</evidence>
<comment type="caution">
    <text evidence="18">The sequence shown here is derived from an EMBL/GenBank/DDBJ whole genome shotgun (WGS) entry which is preliminary data.</text>
</comment>
<evidence type="ECO:0000256" key="9">
    <source>
        <dbReference type="ARBA" id="ARBA00022833"/>
    </source>
</evidence>
<dbReference type="SMART" id="SM00487">
    <property type="entry name" value="DEXDc"/>
    <property type="match status" value="1"/>
</dbReference>
<dbReference type="InterPro" id="IPR018957">
    <property type="entry name" value="Znf_C3HC4_RING-type"/>
</dbReference>
<dbReference type="Pfam" id="PF00097">
    <property type="entry name" value="zf-C3HC4"/>
    <property type="match status" value="1"/>
</dbReference>
<dbReference type="GO" id="GO:0004386">
    <property type="term" value="F:helicase activity"/>
    <property type="evidence" value="ECO:0007669"/>
    <property type="project" value="UniProtKB-KW"/>
</dbReference>
<accession>A0AAV7DZL5</accession>
<evidence type="ECO:0000259" key="17">
    <source>
        <dbReference type="PROSITE" id="PS51194"/>
    </source>
</evidence>
<protein>
    <recommendedName>
        <fullName evidence="20">SWI/SNF-related matrix-associated actin-dependent regulator of chromatin subfamily A member 3-like 3</fullName>
    </recommendedName>
</protein>
<dbReference type="EMBL" id="JAINDJ010000007">
    <property type="protein sequence ID" value="KAG9441474.1"/>
    <property type="molecule type" value="Genomic_DNA"/>
</dbReference>
<keyword evidence="8" id="KW-0347">Helicase</keyword>
<dbReference type="Gene3D" id="3.40.50.10810">
    <property type="entry name" value="Tandem AAA-ATPase domain"/>
    <property type="match status" value="1"/>
</dbReference>
<keyword evidence="10" id="KW-0067">ATP-binding</keyword>
<comment type="similarity">
    <text evidence="2">Belongs to the SNF2/RAD54 helicase family. RAD16 subfamily.</text>
</comment>
<keyword evidence="5" id="KW-0227">DNA damage</keyword>
<keyword evidence="3" id="KW-0479">Metal-binding</keyword>
<feature type="domain" description="Helicase ATP-binding" evidence="16">
    <location>
        <begin position="536"/>
        <end position="734"/>
    </location>
</feature>
<dbReference type="InterPro" id="IPR049730">
    <property type="entry name" value="SNF2/RAD54-like_C"/>
</dbReference>
<evidence type="ECO:0000256" key="11">
    <source>
        <dbReference type="ARBA" id="ARBA00022853"/>
    </source>
</evidence>
<dbReference type="GO" id="GO:0003676">
    <property type="term" value="F:nucleic acid binding"/>
    <property type="evidence" value="ECO:0007669"/>
    <property type="project" value="InterPro"/>
</dbReference>
<dbReference type="GO" id="GO:0005634">
    <property type="term" value="C:nucleus"/>
    <property type="evidence" value="ECO:0007669"/>
    <property type="project" value="UniProtKB-SubCell"/>
</dbReference>
<dbReference type="CDD" id="cd18793">
    <property type="entry name" value="SF2_C_SNF"/>
    <property type="match status" value="1"/>
</dbReference>
<organism evidence="18 19">
    <name type="scientific">Aristolochia fimbriata</name>
    <name type="common">White veined hardy Dutchman's pipe vine</name>
    <dbReference type="NCBI Taxonomy" id="158543"/>
    <lineage>
        <taxon>Eukaryota</taxon>
        <taxon>Viridiplantae</taxon>
        <taxon>Streptophyta</taxon>
        <taxon>Embryophyta</taxon>
        <taxon>Tracheophyta</taxon>
        <taxon>Spermatophyta</taxon>
        <taxon>Magnoliopsida</taxon>
        <taxon>Magnoliidae</taxon>
        <taxon>Piperales</taxon>
        <taxon>Aristolochiaceae</taxon>
        <taxon>Aristolochia</taxon>
    </lineage>
</organism>
<dbReference type="InterPro" id="IPR001841">
    <property type="entry name" value="Znf_RING"/>
</dbReference>
<dbReference type="Pfam" id="PF24559">
    <property type="entry name" value="UBA_RAD5A"/>
    <property type="match status" value="1"/>
</dbReference>
<dbReference type="GO" id="GO:0016818">
    <property type="term" value="F:hydrolase activity, acting on acid anhydrides, in phosphorus-containing anhydrides"/>
    <property type="evidence" value="ECO:0007669"/>
    <property type="project" value="InterPro"/>
</dbReference>
<evidence type="ECO:0000256" key="13">
    <source>
        <dbReference type="ARBA" id="ARBA00023242"/>
    </source>
</evidence>
<evidence type="ECO:0000256" key="1">
    <source>
        <dbReference type="ARBA" id="ARBA00004123"/>
    </source>
</evidence>
<dbReference type="PANTHER" id="PTHR45626:SF22">
    <property type="entry name" value="DNA REPAIR PROTEIN RAD5"/>
    <property type="match status" value="1"/>
</dbReference>
<dbReference type="AlphaFoldDB" id="A0AAV7DZL5"/>
<dbReference type="InterPro" id="IPR001650">
    <property type="entry name" value="Helicase_C-like"/>
</dbReference>
<feature type="domain" description="RING-type" evidence="15">
    <location>
        <begin position="903"/>
        <end position="943"/>
    </location>
</feature>
<feature type="domain" description="Helicase C-terminal" evidence="17">
    <location>
        <begin position="976"/>
        <end position="1113"/>
    </location>
</feature>
<dbReference type="GO" id="GO:0008270">
    <property type="term" value="F:zinc ion binding"/>
    <property type="evidence" value="ECO:0007669"/>
    <property type="project" value="UniProtKB-KW"/>
</dbReference>
<dbReference type="PANTHER" id="PTHR45626">
    <property type="entry name" value="TRANSCRIPTION TERMINATION FACTOR 2-RELATED"/>
    <property type="match status" value="1"/>
</dbReference>
<evidence type="ECO:0000259" key="15">
    <source>
        <dbReference type="PROSITE" id="PS50089"/>
    </source>
</evidence>
<evidence type="ECO:0000256" key="3">
    <source>
        <dbReference type="ARBA" id="ARBA00022723"/>
    </source>
</evidence>